<evidence type="ECO:0000313" key="2">
    <source>
        <dbReference type="EMBL" id="GFO39905.1"/>
    </source>
</evidence>
<comment type="caution">
    <text evidence="2">The sequence shown here is derived from an EMBL/GenBank/DDBJ whole genome shotgun (WGS) entry which is preliminary data.</text>
</comment>
<dbReference type="InterPro" id="IPR048366">
    <property type="entry name" value="TNP-like_GBD"/>
</dbReference>
<dbReference type="Proteomes" id="UP000735302">
    <property type="component" value="Unassembled WGS sequence"/>
</dbReference>
<name>A0AAV4D786_9GAST</name>
<proteinExistence type="predicted"/>
<evidence type="ECO:0000313" key="3">
    <source>
        <dbReference type="Proteomes" id="UP000735302"/>
    </source>
</evidence>
<dbReference type="AlphaFoldDB" id="A0AAV4D786"/>
<dbReference type="EMBL" id="BLXT01007525">
    <property type="protein sequence ID" value="GFO39905.1"/>
    <property type="molecule type" value="Genomic_DNA"/>
</dbReference>
<feature type="domain" description="Transposable element P transposase-like GTP-binding insertion" evidence="1">
    <location>
        <begin position="56"/>
        <end position="173"/>
    </location>
</feature>
<protein>
    <submittedName>
        <fullName evidence="2">Transposable element p transposase</fullName>
    </submittedName>
</protein>
<organism evidence="2 3">
    <name type="scientific">Plakobranchus ocellatus</name>
    <dbReference type="NCBI Taxonomy" id="259542"/>
    <lineage>
        <taxon>Eukaryota</taxon>
        <taxon>Metazoa</taxon>
        <taxon>Spiralia</taxon>
        <taxon>Lophotrochozoa</taxon>
        <taxon>Mollusca</taxon>
        <taxon>Gastropoda</taxon>
        <taxon>Heterobranchia</taxon>
        <taxon>Euthyneura</taxon>
        <taxon>Panpulmonata</taxon>
        <taxon>Sacoglossa</taxon>
        <taxon>Placobranchoidea</taxon>
        <taxon>Plakobranchidae</taxon>
        <taxon>Plakobranchus</taxon>
    </lineage>
</organism>
<dbReference type="Pfam" id="PF21788">
    <property type="entry name" value="TNP-like_GBD"/>
    <property type="match status" value="1"/>
</dbReference>
<sequence length="260" mass="29658">MLENCGANVVAVINDNNRVNQSFFKKFIQQSPETPWIVQSPSDIQRPLFLLYDPVHLIKNIRNNWMTEKSQTLEFSVPGQEEKLLAKWSDLKDLCNSESQSLVKLSKLSTSTISPSNIEKQKVSLALNVFCEQTSSALKTSSHRSSSWSETAAFIDIVVSLWKAFNTKSIFQATRLRDPDHQVIDSTPAGERILNLLHQWAQLAQSMSPRKVRERALTRDTAEALSWTCRCLADLARYLLQMKNHTGMTMFCWVSFNKMT</sequence>
<gene>
    <name evidence="2" type="ORF">PoB_006641000</name>
</gene>
<accession>A0AAV4D786</accession>
<evidence type="ECO:0000259" key="1">
    <source>
        <dbReference type="Pfam" id="PF21788"/>
    </source>
</evidence>
<reference evidence="2 3" key="1">
    <citation type="journal article" date="2021" name="Elife">
        <title>Chloroplast acquisition without the gene transfer in kleptoplastic sea slugs, Plakobranchus ocellatus.</title>
        <authorList>
            <person name="Maeda T."/>
            <person name="Takahashi S."/>
            <person name="Yoshida T."/>
            <person name="Shimamura S."/>
            <person name="Takaki Y."/>
            <person name="Nagai Y."/>
            <person name="Toyoda A."/>
            <person name="Suzuki Y."/>
            <person name="Arimoto A."/>
            <person name="Ishii H."/>
            <person name="Satoh N."/>
            <person name="Nishiyama T."/>
            <person name="Hasebe M."/>
            <person name="Maruyama T."/>
            <person name="Minagawa J."/>
            <person name="Obokata J."/>
            <person name="Shigenobu S."/>
        </authorList>
    </citation>
    <scope>NUCLEOTIDE SEQUENCE [LARGE SCALE GENOMIC DNA]</scope>
</reference>
<keyword evidence="3" id="KW-1185">Reference proteome</keyword>